<dbReference type="Gene3D" id="3.40.50.620">
    <property type="entry name" value="HUPs"/>
    <property type="match status" value="1"/>
</dbReference>
<dbReference type="RefSeq" id="WP_353713611.1">
    <property type="nucleotide sequence ID" value="NZ_CP159280.1"/>
</dbReference>
<name>A0AAU8EYU2_9MICC</name>
<dbReference type="CDD" id="cd00293">
    <property type="entry name" value="USP-like"/>
    <property type="match status" value="1"/>
</dbReference>
<organism evidence="3">
    <name type="scientific">Arthrobacter sp. K5</name>
    <dbReference type="NCBI Taxonomy" id="2839623"/>
    <lineage>
        <taxon>Bacteria</taxon>
        <taxon>Bacillati</taxon>
        <taxon>Actinomycetota</taxon>
        <taxon>Actinomycetes</taxon>
        <taxon>Micrococcales</taxon>
        <taxon>Micrococcaceae</taxon>
        <taxon>Arthrobacter</taxon>
    </lineage>
</organism>
<protein>
    <submittedName>
        <fullName evidence="3">Universal stress protein</fullName>
    </submittedName>
</protein>
<feature type="domain" description="UspA" evidence="2">
    <location>
        <begin position="1"/>
        <end position="138"/>
    </location>
</feature>
<reference evidence="3" key="1">
    <citation type="submission" date="2024-06" db="EMBL/GenBank/DDBJ databases">
        <title>Biodegradation of dimethachlon by Arthrobacter sp. K5: mechanistic insights and ecological implications.</title>
        <authorList>
            <person name="Hu S."/>
            <person name="Lu P."/>
        </authorList>
    </citation>
    <scope>NUCLEOTIDE SEQUENCE</scope>
    <source>
        <strain evidence="3">K5</strain>
        <plasmid evidence="3">unnamed</plasmid>
    </source>
</reference>
<dbReference type="SUPFAM" id="SSF52402">
    <property type="entry name" value="Adenine nucleotide alpha hydrolases-like"/>
    <property type="match status" value="1"/>
</dbReference>
<evidence type="ECO:0000259" key="2">
    <source>
        <dbReference type="Pfam" id="PF00582"/>
    </source>
</evidence>
<geneLocation type="plasmid" evidence="3">
    <name>unnamed</name>
</geneLocation>
<dbReference type="PRINTS" id="PR01438">
    <property type="entry name" value="UNVRSLSTRESS"/>
</dbReference>
<dbReference type="PANTHER" id="PTHR46268:SF6">
    <property type="entry name" value="UNIVERSAL STRESS PROTEIN UP12"/>
    <property type="match status" value="1"/>
</dbReference>
<gene>
    <name evidence="3" type="ORF">ABRP34_22765</name>
</gene>
<evidence type="ECO:0000313" key="3">
    <source>
        <dbReference type="EMBL" id="XCH13930.1"/>
    </source>
</evidence>
<keyword evidence="3" id="KW-0614">Plasmid</keyword>
<dbReference type="PANTHER" id="PTHR46268">
    <property type="entry name" value="STRESS RESPONSE PROTEIN NHAX"/>
    <property type="match status" value="1"/>
</dbReference>
<dbReference type="EMBL" id="CP159280">
    <property type="protein sequence ID" value="XCH13930.1"/>
    <property type="molecule type" value="Genomic_DNA"/>
</dbReference>
<dbReference type="InterPro" id="IPR014729">
    <property type="entry name" value="Rossmann-like_a/b/a_fold"/>
</dbReference>
<sequence>MTRLIVVGVDSSPSALKAARSACTMAAVLGSKLHVVTAFDGDRLQEFGSGSDRLMVSNADEAEQVAKAVVACLGNTGVDTVPFAVRGTPAQALIRHAEVHHAQTIVVGNKRMQGLGRVLGSVANSVAHGAPCDVFIVKTNGT</sequence>
<dbReference type="AlphaFoldDB" id="A0AAU8EYU2"/>
<accession>A0AAU8EYU2</accession>
<proteinExistence type="inferred from homology"/>
<dbReference type="InterPro" id="IPR006015">
    <property type="entry name" value="Universal_stress_UspA"/>
</dbReference>
<evidence type="ECO:0000256" key="1">
    <source>
        <dbReference type="ARBA" id="ARBA00008791"/>
    </source>
</evidence>
<dbReference type="Pfam" id="PF00582">
    <property type="entry name" value="Usp"/>
    <property type="match status" value="1"/>
</dbReference>
<dbReference type="InterPro" id="IPR006016">
    <property type="entry name" value="UspA"/>
</dbReference>
<comment type="similarity">
    <text evidence="1">Belongs to the universal stress protein A family.</text>
</comment>